<dbReference type="AlphaFoldDB" id="A0A4R7THH0"/>
<name>A0A4R7THH0_9ACTN</name>
<keyword evidence="2" id="KW-0560">Oxidoreductase</keyword>
<organism evidence="5 6">
    <name type="scientific">Kribbella voronezhensis</name>
    <dbReference type="NCBI Taxonomy" id="2512212"/>
    <lineage>
        <taxon>Bacteria</taxon>
        <taxon>Bacillati</taxon>
        <taxon>Actinomycetota</taxon>
        <taxon>Actinomycetes</taxon>
        <taxon>Propionibacteriales</taxon>
        <taxon>Kribbellaceae</taxon>
        <taxon>Kribbella</taxon>
    </lineage>
</organism>
<dbReference type="InterPro" id="IPR051265">
    <property type="entry name" value="HIBADH-related_NP60_sf"/>
</dbReference>
<dbReference type="PANTHER" id="PTHR43580:SF2">
    <property type="entry name" value="CYTOKINE-LIKE NUCLEAR FACTOR N-PAC"/>
    <property type="match status" value="1"/>
</dbReference>
<accession>A0A4R7THH0</accession>
<keyword evidence="6" id="KW-1185">Reference proteome</keyword>
<dbReference type="PIRSF" id="PIRSF000103">
    <property type="entry name" value="HIBADH"/>
    <property type="match status" value="1"/>
</dbReference>
<dbReference type="SUPFAM" id="SSF51735">
    <property type="entry name" value="NAD(P)-binding Rossmann-fold domains"/>
    <property type="match status" value="1"/>
</dbReference>
<proteinExistence type="inferred from homology"/>
<sequence>MLDIRYSHRSSVASVADMDKNSKIAFLGLGSMGAPMARRVAAAGYPLTVWNRSPGRTEGFAAVAASPAEAVQDADVVVTMLADPAAVREVVASFTAKLKPGAVLVEASTIGPAAVQEVADLLPDEVTLVDAPVMGSIDRAASGELSLFVGGDADEVMPLLEEFGSVNRTGAVGTGAALKLVMINAVVNGVALIGEAVALADALGLPEDQVKRAMAASPLAGLAGRAFAEGAYFPVRLAAKDVALAVDAADLPIARAIHDRLTAYPDAATEDLGQIVKYFRA</sequence>
<dbReference type="Gene3D" id="3.40.50.720">
    <property type="entry name" value="NAD(P)-binding Rossmann-like Domain"/>
    <property type="match status" value="1"/>
</dbReference>
<dbReference type="GO" id="GO:0050661">
    <property type="term" value="F:NADP binding"/>
    <property type="evidence" value="ECO:0007669"/>
    <property type="project" value="InterPro"/>
</dbReference>
<evidence type="ECO:0000256" key="1">
    <source>
        <dbReference type="ARBA" id="ARBA00009080"/>
    </source>
</evidence>
<comment type="similarity">
    <text evidence="1">Belongs to the HIBADH-related family.</text>
</comment>
<feature type="domain" description="6-phosphogluconate dehydrogenase NADP-binding" evidence="4">
    <location>
        <begin position="23"/>
        <end position="165"/>
    </location>
</feature>
<dbReference type="InterPro" id="IPR015815">
    <property type="entry name" value="HIBADH-related"/>
</dbReference>
<dbReference type="InterPro" id="IPR013328">
    <property type="entry name" value="6PGD_dom2"/>
</dbReference>
<feature type="active site" evidence="3">
    <location>
        <position position="179"/>
    </location>
</feature>
<dbReference type="Proteomes" id="UP000295151">
    <property type="component" value="Unassembled WGS sequence"/>
</dbReference>
<dbReference type="GO" id="GO:0016054">
    <property type="term" value="P:organic acid catabolic process"/>
    <property type="evidence" value="ECO:0007669"/>
    <property type="project" value="UniProtKB-ARBA"/>
</dbReference>
<protein>
    <submittedName>
        <fullName evidence="5">3-hydroxyisobutyrate dehydrogenase</fullName>
    </submittedName>
</protein>
<reference evidence="5 6" key="1">
    <citation type="submission" date="2019-03" db="EMBL/GenBank/DDBJ databases">
        <title>Genomic Encyclopedia of Type Strains, Phase III (KMG-III): the genomes of soil and plant-associated and newly described type strains.</title>
        <authorList>
            <person name="Whitman W."/>
        </authorList>
    </citation>
    <scope>NUCLEOTIDE SEQUENCE [LARGE SCALE GENOMIC DNA]</scope>
    <source>
        <strain evidence="5 6">VKM Ac-2575</strain>
    </source>
</reference>
<dbReference type="InterPro" id="IPR002204">
    <property type="entry name" value="3-OH-isobutyrate_DH-rel_CS"/>
</dbReference>
<gene>
    <name evidence="5" type="ORF">EV138_5326</name>
</gene>
<dbReference type="SUPFAM" id="SSF48179">
    <property type="entry name" value="6-phosphogluconate dehydrogenase C-terminal domain-like"/>
    <property type="match status" value="1"/>
</dbReference>
<dbReference type="InterPro" id="IPR008927">
    <property type="entry name" value="6-PGluconate_DH-like_C_sf"/>
</dbReference>
<dbReference type="EMBL" id="SOCE01000001">
    <property type="protein sequence ID" value="TDU91714.1"/>
    <property type="molecule type" value="Genomic_DNA"/>
</dbReference>
<evidence type="ECO:0000313" key="5">
    <source>
        <dbReference type="EMBL" id="TDU91714.1"/>
    </source>
</evidence>
<evidence type="ECO:0000313" key="6">
    <source>
        <dbReference type="Proteomes" id="UP000295151"/>
    </source>
</evidence>
<dbReference type="Gene3D" id="1.10.1040.10">
    <property type="entry name" value="N-(1-d-carboxylethyl)-l-norvaline Dehydrogenase, domain 2"/>
    <property type="match status" value="1"/>
</dbReference>
<dbReference type="GO" id="GO:0016491">
    <property type="term" value="F:oxidoreductase activity"/>
    <property type="evidence" value="ECO:0007669"/>
    <property type="project" value="UniProtKB-KW"/>
</dbReference>
<dbReference type="InterPro" id="IPR006115">
    <property type="entry name" value="6PGDH_NADP-bd"/>
</dbReference>
<comment type="caution">
    <text evidence="5">The sequence shown here is derived from an EMBL/GenBank/DDBJ whole genome shotgun (WGS) entry which is preliminary data.</text>
</comment>
<dbReference type="PANTHER" id="PTHR43580">
    <property type="entry name" value="OXIDOREDUCTASE GLYR1-RELATED"/>
    <property type="match status" value="1"/>
</dbReference>
<evidence type="ECO:0000259" key="4">
    <source>
        <dbReference type="Pfam" id="PF03446"/>
    </source>
</evidence>
<dbReference type="Pfam" id="PF03446">
    <property type="entry name" value="NAD_binding_2"/>
    <property type="match status" value="1"/>
</dbReference>
<evidence type="ECO:0000256" key="2">
    <source>
        <dbReference type="ARBA" id="ARBA00023002"/>
    </source>
</evidence>
<dbReference type="PROSITE" id="PS00895">
    <property type="entry name" value="3_HYDROXYISOBUT_DH"/>
    <property type="match status" value="1"/>
</dbReference>
<evidence type="ECO:0000256" key="3">
    <source>
        <dbReference type="PIRSR" id="PIRSR000103-1"/>
    </source>
</evidence>
<dbReference type="InterPro" id="IPR036291">
    <property type="entry name" value="NAD(P)-bd_dom_sf"/>
</dbReference>